<evidence type="ECO:0000256" key="1">
    <source>
        <dbReference type="SAM" id="MobiDB-lite"/>
    </source>
</evidence>
<feature type="region of interest" description="Disordered" evidence="1">
    <location>
        <begin position="77"/>
        <end position="136"/>
    </location>
</feature>
<dbReference type="EMBL" id="WIWF01000033">
    <property type="protein sequence ID" value="MQT74829.1"/>
    <property type="molecule type" value="Genomic_DNA"/>
</dbReference>
<proteinExistence type="predicted"/>
<sequence length="136" mass="15022">MAKNLSERIADRMRNKKATVGAQNRGAFLALKGEIIQALDDRWPIKTIWETLHEEGKVTFSYQAFRNYVNSLILESKQGAAPKAPAEEARPGSQASNEKKTVPTTPRTPAAKADPVKPPAPTGFNFDAKPNKEDYL</sequence>
<accession>A0A7X2BTR7</accession>
<dbReference type="Pfam" id="PF17273">
    <property type="entry name" value="DUF5338"/>
    <property type="match status" value="1"/>
</dbReference>
<evidence type="ECO:0000313" key="2">
    <source>
        <dbReference type="EMBL" id="MQT74829.1"/>
    </source>
</evidence>
<evidence type="ECO:0000313" key="3">
    <source>
        <dbReference type="Proteomes" id="UP000447574"/>
    </source>
</evidence>
<dbReference type="InterPro" id="IPR035225">
    <property type="entry name" value="DUF5338"/>
</dbReference>
<evidence type="ECO:0008006" key="4">
    <source>
        <dbReference type="Google" id="ProtNLM"/>
    </source>
</evidence>
<comment type="caution">
    <text evidence="2">The sequence shown here is derived from an EMBL/GenBank/DDBJ whole genome shotgun (WGS) entry which is preliminary data.</text>
</comment>
<reference evidence="2 3" key="1">
    <citation type="submission" date="2019-10" db="EMBL/GenBank/DDBJ databases">
        <title>Evaluation of single-gene subtyping targets for Pseudomonas.</title>
        <authorList>
            <person name="Reichler S.J."/>
            <person name="Orsi R.H."/>
            <person name="Wiedmann M."/>
            <person name="Martin N.H."/>
            <person name="Murphy S.I."/>
        </authorList>
    </citation>
    <scope>NUCLEOTIDE SEQUENCE [LARGE SCALE GENOMIC DNA]</scope>
    <source>
        <strain evidence="2 3">FSL R10-2932</strain>
    </source>
</reference>
<organism evidence="2 3">
    <name type="scientific">Pseudomonas helleri</name>
    <dbReference type="NCBI Taxonomy" id="1608996"/>
    <lineage>
        <taxon>Bacteria</taxon>
        <taxon>Pseudomonadati</taxon>
        <taxon>Pseudomonadota</taxon>
        <taxon>Gammaproteobacteria</taxon>
        <taxon>Pseudomonadales</taxon>
        <taxon>Pseudomonadaceae</taxon>
        <taxon>Pseudomonas</taxon>
    </lineage>
</organism>
<dbReference type="AlphaFoldDB" id="A0A7X2BTR7"/>
<protein>
    <recommendedName>
        <fullName evidence="4">TraK</fullName>
    </recommendedName>
</protein>
<dbReference type="Proteomes" id="UP000447574">
    <property type="component" value="Unassembled WGS sequence"/>
</dbReference>
<name>A0A7X2BTR7_9PSED</name>
<gene>
    <name evidence="2" type="ORF">GHO37_10990</name>
</gene>
<dbReference type="RefSeq" id="WP_153438253.1">
    <property type="nucleotide sequence ID" value="NZ_WIWF01000033.1"/>
</dbReference>